<feature type="signal peptide" evidence="2">
    <location>
        <begin position="1"/>
        <end position="19"/>
    </location>
</feature>
<evidence type="ECO:0000313" key="4">
    <source>
        <dbReference type="EMBL" id="XDQ28977.1"/>
    </source>
</evidence>
<dbReference type="InterPro" id="IPR030395">
    <property type="entry name" value="GP_PDE_dom"/>
</dbReference>
<dbReference type="CDD" id="cd08556">
    <property type="entry name" value="GDPD"/>
    <property type="match status" value="1"/>
</dbReference>
<reference evidence="4" key="1">
    <citation type="submission" date="2024-07" db="EMBL/GenBank/DDBJ databases">
        <authorList>
            <person name="Yu S.T."/>
        </authorList>
    </citation>
    <scope>NUCLEOTIDE SEQUENCE</scope>
    <source>
        <strain evidence="4">R21</strain>
    </source>
</reference>
<dbReference type="Gene3D" id="3.20.20.190">
    <property type="entry name" value="Phosphatidylinositol (PI) phosphodiesterase"/>
    <property type="match status" value="1"/>
</dbReference>
<evidence type="ECO:0000256" key="2">
    <source>
        <dbReference type="SAM" id="SignalP"/>
    </source>
</evidence>
<evidence type="ECO:0000259" key="3">
    <source>
        <dbReference type="PROSITE" id="PS51704"/>
    </source>
</evidence>
<dbReference type="GO" id="GO:0006629">
    <property type="term" value="P:lipid metabolic process"/>
    <property type="evidence" value="ECO:0007669"/>
    <property type="project" value="InterPro"/>
</dbReference>
<dbReference type="Pfam" id="PF03009">
    <property type="entry name" value="GDPD"/>
    <property type="match status" value="1"/>
</dbReference>
<feature type="compositionally biased region" description="Low complexity" evidence="1">
    <location>
        <begin position="287"/>
        <end position="308"/>
    </location>
</feature>
<feature type="domain" description="GP-PDE" evidence="3">
    <location>
        <begin position="43"/>
        <end position="275"/>
    </location>
</feature>
<keyword evidence="2" id="KW-0732">Signal</keyword>
<dbReference type="GO" id="GO:0008081">
    <property type="term" value="F:phosphoric diester hydrolase activity"/>
    <property type="evidence" value="ECO:0007669"/>
    <property type="project" value="InterPro"/>
</dbReference>
<dbReference type="PANTHER" id="PTHR46211:SF14">
    <property type="entry name" value="GLYCEROPHOSPHODIESTER PHOSPHODIESTERASE"/>
    <property type="match status" value="1"/>
</dbReference>
<dbReference type="EMBL" id="CP163435">
    <property type="protein sequence ID" value="XDQ28977.1"/>
    <property type="molecule type" value="Genomic_DNA"/>
</dbReference>
<dbReference type="InterPro" id="IPR017946">
    <property type="entry name" value="PLC-like_Pdiesterase_TIM-brl"/>
</dbReference>
<gene>
    <name evidence="4" type="ORF">AB5J56_31730</name>
</gene>
<proteinExistence type="predicted"/>
<feature type="region of interest" description="Disordered" evidence="1">
    <location>
        <begin position="269"/>
        <end position="308"/>
    </location>
</feature>
<dbReference type="PROSITE" id="PS51704">
    <property type="entry name" value="GP_PDE"/>
    <property type="match status" value="1"/>
</dbReference>
<dbReference type="RefSeq" id="WP_369237531.1">
    <property type="nucleotide sequence ID" value="NZ_CP163435.1"/>
</dbReference>
<organism evidence="4">
    <name type="scientific">Streptomyces sp. R21</name>
    <dbReference type="NCBI Taxonomy" id="3238627"/>
    <lineage>
        <taxon>Bacteria</taxon>
        <taxon>Bacillati</taxon>
        <taxon>Actinomycetota</taxon>
        <taxon>Actinomycetes</taxon>
        <taxon>Kitasatosporales</taxon>
        <taxon>Streptomycetaceae</taxon>
        <taxon>Streptomyces</taxon>
    </lineage>
</organism>
<accession>A0AB39PET9</accession>
<dbReference type="SUPFAM" id="SSF51695">
    <property type="entry name" value="PLC-like phosphodiesterases"/>
    <property type="match status" value="1"/>
</dbReference>
<evidence type="ECO:0000256" key="1">
    <source>
        <dbReference type="SAM" id="MobiDB-lite"/>
    </source>
</evidence>
<sequence>MVTWTALTGIAGLTSLALAGQGGALSPLEWGTGPLTVDALPHVVHVAHRGGAREVPENSMSGLMTAYERGTAQVLDFDTRMLRDGHMVVMHDATLNRTTSMGGPVRGLSLRDWQGVRLRPGASLRSGRRAERPPTVAEVLDRFGGRIVLMLEAKDPESLRALAGLIRARGLTRSVFVNSNLPEVALRAHRLGLVSQLWRSAAQMRTDRPERWAPFVDLLDVDYKARDMDLRRAVNSGVPRVWAHTVITPAQRDRALALGCDGIITDAPGRLARHPARTPKALKGFRGTRTGSRRTGTQRTGSQRGARP</sequence>
<dbReference type="PANTHER" id="PTHR46211">
    <property type="entry name" value="GLYCEROPHOSPHORYL DIESTER PHOSPHODIESTERASE"/>
    <property type="match status" value="1"/>
</dbReference>
<name>A0AB39PET9_9ACTN</name>
<feature type="chain" id="PRO_5044314856" evidence="2">
    <location>
        <begin position="20"/>
        <end position="308"/>
    </location>
</feature>
<protein>
    <submittedName>
        <fullName evidence="4">Glycerophosphodiester phosphodiesterase</fullName>
    </submittedName>
</protein>
<dbReference type="AlphaFoldDB" id="A0AB39PET9"/>